<comment type="similarity">
    <text evidence="4">Belongs to the alpha-ketoglutarate dehydrogenase family.</text>
</comment>
<comment type="cofactor">
    <cofactor evidence="2">
        <name>thiamine diphosphate</name>
        <dbReference type="ChEBI" id="CHEBI:58937"/>
    </cofactor>
</comment>
<dbReference type="FunFam" id="1.10.287.1150:FF:000002">
    <property type="entry name" value="2-oxoglutarate dehydrogenase E1 component"/>
    <property type="match status" value="1"/>
</dbReference>
<keyword evidence="10" id="KW-0560">Oxidoreductase</keyword>
<dbReference type="Gene3D" id="1.10.287.1150">
    <property type="entry name" value="TPP helical domain"/>
    <property type="match status" value="1"/>
</dbReference>
<dbReference type="PANTHER" id="PTHR23152:SF4">
    <property type="entry name" value="2-OXOADIPATE DEHYDROGENASE COMPLEX COMPONENT E1"/>
    <property type="match status" value="1"/>
</dbReference>
<evidence type="ECO:0000256" key="7">
    <source>
        <dbReference type="ARBA" id="ARBA00022723"/>
    </source>
</evidence>
<feature type="region of interest" description="Disordered" evidence="17">
    <location>
        <begin position="1"/>
        <end position="45"/>
    </location>
</feature>
<evidence type="ECO:0000259" key="18">
    <source>
        <dbReference type="SMART" id="SM00861"/>
    </source>
</evidence>
<keyword evidence="6" id="KW-0816">Tricarboxylic acid cycle</keyword>
<dbReference type="GO" id="GO:0046872">
    <property type="term" value="F:metal ion binding"/>
    <property type="evidence" value="ECO:0007669"/>
    <property type="project" value="UniProtKB-KW"/>
</dbReference>
<feature type="compositionally biased region" description="Polar residues" evidence="17">
    <location>
        <begin position="36"/>
        <end position="45"/>
    </location>
</feature>
<dbReference type="PIRSF" id="PIRSF000157">
    <property type="entry name" value="Oxoglu_dh_E1"/>
    <property type="match status" value="1"/>
</dbReference>
<evidence type="ECO:0000256" key="12">
    <source>
        <dbReference type="ARBA" id="ARBA00023128"/>
    </source>
</evidence>
<dbReference type="SUPFAM" id="SSF52518">
    <property type="entry name" value="Thiamin diphosphate-binding fold (THDP-binding)"/>
    <property type="match status" value="2"/>
</dbReference>
<dbReference type="AlphaFoldDB" id="A0A0D7BFA2"/>
<feature type="region of interest" description="Disordered" evidence="17">
    <location>
        <begin position="963"/>
        <end position="982"/>
    </location>
</feature>
<keyword evidence="7" id="KW-0479">Metal-binding</keyword>
<evidence type="ECO:0000256" key="1">
    <source>
        <dbReference type="ARBA" id="ARBA00001946"/>
    </source>
</evidence>
<keyword evidence="12" id="KW-0496">Mitochondrion</keyword>
<evidence type="ECO:0000256" key="8">
    <source>
        <dbReference type="ARBA" id="ARBA00022842"/>
    </source>
</evidence>
<dbReference type="STRING" id="1314674.A0A0D7BFA2"/>
<comment type="cofactor">
    <cofactor evidence="1">
        <name>Mg(2+)</name>
        <dbReference type="ChEBI" id="CHEBI:18420"/>
    </cofactor>
</comment>
<evidence type="ECO:0000313" key="20">
    <source>
        <dbReference type="Proteomes" id="UP000054007"/>
    </source>
</evidence>
<evidence type="ECO:0000256" key="5">
    <source>
        <dbReference type="ARBA" id="ARBA00012280"/>
    </source>
</evidence>
<keyword evidence="20" id="KW-1185">Reference proteome</keyword>
<feature type="domain" description="Transketolase-like pyrimidine-binding" evidence="18">
    <location>
        <begin position="635"/>
        <end position="845"/>
    </location>
</feature>
<dbReference type="Gene3D" id="3.40.50.970">
    <property type="match status" value="1"/>
</dbReference>
<evidence type="ECO:0000256" key="17">
    <source>
        <dbReference type="SAM" id="MobiDB-lite"/>
    </source>
</evidence>
<dbReference type="GO" id="GO:0006099">
    <property type="term" value="P:tricarboxylic acid cycle"/>
    <property type="evidence" value="ECO:0007669"/>
    <property type="project" value="UniProtKB-KW"/>
</dbReference>
<dbReference type="InterPro" id="IPR011603">
    <property type="entry name" value="2oxoglutarate_DH_E1"/>
</dbReference>
<dbReference type="Pfam" id="PF16870">
    <property type="entry name" value="OxoGdeHyase_C"/>
    <property type="match status" value="1"/>
</dbReference>
<dbReference type="Proteomes" id="UP000054007">
    <property type="component" value="Unassembled WGS sequence"/>
</dbReference>
<comment type="subcellular location">
    <subcellularLocation>
        <location evidence="3">Mitochondrion matrix</location>
    </subcellularLocation>
</comment>
<dbReference type="GO" id="GO:0030976">
    <property type="term" value="F:thiamine pyrophosphate binding"/>
    <property type="evidence" value="ECO:0007669"/>
    <property type="project" value="InterPro"/>
</dbReference>
<proteinExistence type="inferred from homology"/>
<dbReference type="EMBL" id="KN880496">
    <property type="protein sequence ID" value="KIY68799.1"/>
    <property type="molecule type" value="Genomic_DNA"/>
</dbReference>
<dbReference type="FunFam" id="3.40.50.11610:FF:000009">
    <property type="entry name" value="2-oxoglutarate dehydrogenase E1 component"/>
    <property type="match status" value="1"/>
</dbReference>
<accession>A0A0D7BFA2</accession>
<sequence>MLQRQTARLAPTSMRAASAAATTTTGPALRRGLATPATNNDPFANGTNTYYAEEMYRHWREDPSSVHASWATYFSGLDKGLGGNAFTAPPRLVAAPADGAPALTGIGGDSELDIHLKVQLLVRAYQVRGHHVAELDPLGILDADLADVRPPELELSRYGFTERDLEKEITLGPGILPHFDSGDRKTMKLGDIIKTLKRIYCGHVGIQYVHIPDKEQCDWIRERVEIPKPWNYTLEEKRMILDRLIWSESFEKFMSSKYPNEKRFGLEGCEALIPGMKALIDRSVEHGVRHVTMGMPHRGRLNVLANVIRKPIEAILNEFSGTNEDDPAGDVKYHLGANYIRPTPSGKKVALSLVANPSHLEAEDPVVLGKTRAIQYFENDETSQQKAMGVLLHGDAAFSSQGVVYETMGMHNLPNYGTGGTIHLIVNNQIGFTTDPRFSRSTPYSSDIAKAIDAPIFHVNGDNTEAVTFVCQLAADYRAKWKKDVVIDIVCYRRHGHNETDQPMFTQPRMYKAISKQPTPLTQYSKFLVERGSFTKNDIEEHKKWVWGMLEKAAAGAKDYVPTSKEWLSAAWTGFPSPKQLADQTLPSRPTGADEATLKHVGKVVSSYPSDFTPHKNLARILATRGKTVEDGTNIDWSTAEALAFGSLALEKIHVRVSGQDVERGTFSQRHAVLHDQNNEAQYVPLNNLGQSQAGFKVCNSPLSEYGCLGFELGYSLVSPDALTMWEAQFGDFANGAQTIIDQFIAAGERKWLQRTGLVVSLPHGYDGQGPEHSSGRMERFLQLCDDHPNVFPSPEKIERQHQDCNMQVVYPSTPANYFHVLRRQTHRDFRKPLICFFSKNLLRHPNARSDLSEMIGDTTFQRYLPEAVPDLAAPENIKRHILCSGQVYQTLLAAREERGIKDVAISRIEQISPFPYDMITPHLDQYPNADLLWCQEEPLNNGAWSYVGPRIYTAAGQTEHHKGKYPKYAGRDPTSSVATGSKAQHKKEIEAFLNSAFDV</sequence>
<dbReference type="Pfam" id="PF00676">
    <property type="entry name" value="E1_dh"/>
    <property type="match status" value="1"/>
</dbReference>
<evidence type="ECO:0000256" key="16">
    <source>
        <dbReference type="ARBA" id="ARBA00051911"/>
    </source>
</evidence>
<keyword evidence="9" id="KW-0809">Transit peptide</keyword>
<dbReference type="Gene3D" id="3.40.50.11610">
    <property type="entry name" value="Multifunctional 2-oxoglutarate metabolism enzyme, C-terminal domain"/>
    <property type="match status" value="1"/>
</dbReference>
<dbReference type="InterPro" id="IPR029061">
    <property type="entry name" value="THDP-binding"/>
</dbReference>
<evidence type="ECO:0000313" key="19">
    <source>
        <dbReference type="EMBL" id="KIY68799.1"/>
    </source>
</evidence>
<dbReference type="FunFam" id="3.40.50.12470:FF:000003">
    <property type="entry name" value="2-oxoglutarate dehydrogenase E1 component"/>
    <property type="match status" value="1"/>
</dbReference>
<dbReference type="GO" id="GO:0004591">
    <property type="term" value="F:oxoglutarate dehydrogenase (succinyl-transferring) activity"/>
    <property type="evidence" value="ECO:0007669"/>
    <property type="project" value="UniProtKB-EC"/>
</dbReference>
<reference evidence="19 20" key="1">
    <citation type="journal article" date="2015" name="Fungal Genet. Biol.">
        <title>Evolution of novel wood decay mechanisms in Agaricales revealed by the genome sequences of Fistulina hepatica and Cylindrobasidium torrendii.</title>
        <authorList>
            <person name="Floudas D."/>
            <person name="Held B.W."/>
            <person name="Riley R."/>
            <person name="Nagy L.G."/>
            <person name="Koehler G."/>
            <person name="Ransdell A.S."/>
            <person name="Younus H."/>
            <person name="Chow J."/>
            <person name="Chiniquy J."/>
            <person name="Lipzen A."/>
            <person name="Tritt A."/>
            <person name="Sun H."/>
            <person name="Haridas S."/>
            <person name="LaButti K."/>
            <person name="Ohm R.A."/>
            <person name="Kues U."/>
            <person name="Blanchette R.A."/>
            <person name="Grigoriev I.V."/>
            <person name="Minto R.E."/>
            <person name="Hibbett D.S."/>
        </authorList>
    </citation>
    <scope>NUCLEOTIDE SEQUENCE [LARGE SCALE GENOMIC DNA]</scope>
    <source>
        <strain evidence="19 20">FP15055 ss-10</strain>
    </source>
</reference>
<keyword evidence="11" id="KW-0786">Thiamine pyrophosphate</keyword>
<dbReference type="InterPro" id="IPR042179">
    <property type="entry name" value="KGD_C_sf"/>
</dbReference>
<organism evidence="19 20">
    <name type="scientific">Cylindrobasidium torrendii FP15055 ss-10</name>
    <dbReference type="NCBI Taxonomy" id="1314674"/>
    <lineage>
        <taxon>Eukaryota</taxon>
        <taxon>Fungi</taxon>
        <taxon>Dikarya</taxon>
        <taxon>Basidiomycota</taxon>
        <taxon>Agaricomycotina</taxon>
        <taxon>Agaricomycetes</taxon>
        <taxon>Agaricomycetidae</taxon>
        <taxon>Agaricales</taxon>
        <taxon>Marasmiineae</taxon>
        <taxon>Physalacriaceae</taxon>
        <taxon>Cylindrobasidium</taxon>
    </lineage>
</organism>
<dbReference type="NCBIfam" id="NF008907">
    <property type="entry name" value="PRK12270.1"/>
    <property type="match status" value="1"/>
</dbReference>
<dbReference type="Pfam" id="PF02779">
    <property type="entry name" value="Transket_pyr"/>
    <property type="match status" value="1"/>
</dbReference>
<comment type="function">
    <text evidence="13">The 2-oxoglutarate dehydrogenase complex catalyzes the overall conversion of 2-oxoglutarate to succinyl-CoA and CO(2). It contains multiple copies of three enzymatic components: 2-oxoglutarate dehydrogenase (E1), dihydrolipoamide succinyltransferase (E2) and lipoamide dehydrogenase (E3).</text>
</comment>
<gene>
    <name evidence="19" type="ORF">CYLTODRAFT_373911</name>
</gene>
<evidence type="ECO:0000256" key="13">
    <source>
        <dbReference type="ARBA" id="ARBA00037426"/>
    </source>
</evidence>
<dbReference type="EC" id="1.2.4.2" evidence="5"/>
<dbReference type="OrthoDB" id="413077at2759"/>
<evidence type="ECO:0000256" key="3">
    <source>
        <dbReference type="ARBA" id="ARBA00004305"/>
    </source>
</evidence>
<keyword evidence="8" id="KW-0460">Magnesium</keyword>
<evidence type="ECO:0000256" key="15">
    <source>
        <dbReference type="ARBA" id="ARBA00042984"/>
    </source>
</evidence>
<evidence type="ECO:0000256" key="10">
    <source>
        <dbReference type="ARBA" id="ARBA00023002"/>
    </source>
</evidence>
<dbReference type="PANTHER" id="PTHR23152">
    <property type="entry name" value="2-OXOGLUTARATE DEHYDROGENASE"/>
    <property type="match status" value="1"/>
</dbReference>
<evidence type="ECO:0000256" key="2">
    <source>
        <dbReference type="ARBA" id="ARBA00001964"/>
    </source>
</evidence>
<evidence type="ECO:0000256" key="4">
    <source>
        <dbReference type="ARBA" id="ARBA00006936"/>
    </source>
</evidence>
<dbReference type="NCBIfam" id="NF006914">
    <property type="entry name" value="PRK09404.1"/>
    <property type="match status" value="1"/>
</dbReference>
<comment type="catalytic activity">
    <reaction evidence="16">
        <text>N(6)-[(R)-lipoyl]-L-lysyl-[protein] + 2-oxoglutarate + H(+) = N(6)-[(R)-S(8)-succinyldihydrolipoyl]-L-lysyl-[protein] + CO2</text>
        <dbReference type="Rhea" id="RHEA:12188"/>
        <dbReference type="Rhea" id="RHEA-COMP:10474"/>
        <dbReference type="Rhea" id="RHEA-COMP:20092"/>
        <dbReference type="ChEBI" id="CHEBI:15378"/>
        <dbReference type="ChEBI" id="CHEBI:16526"/>
        <dbReference type="ChEBI" id="CHEBI:16810"/>
        <dbReference type="ChEBI" id="CHEBI:83099"/>
        <dbReference type="ChEBI" id="CHEBI:83120"/>
        <dbReference type="EC" id="1.2.4.2"/>
    </reaction>
</comment>
<dbReference type="NCBIfam" id="TIGR00239">
    <property type="entry name" value="2oxo_dh_E1"/>
    <property type="match status" value="1"/>
</dbReference>
<dbReference type="Pfam" id="PF16078">
    <property type="entry name" value="2-oxogl_dehyd_N"/>
    <property type="match status" value="1"/>
</dbReference>
<dbReference type="Gene3D" id="3.40.50.12470">
    <property type="match status" value="1"/>
</dbReference>
<feature type="compositionally biased region" description="Low complexity" evidence="17">
    <location>
        <begin position="9"/>
        <end position="33"/>
    </location>
</feature>
<dbReference type="FunFam" id="3.40.50.970:FF:000002">
    <property type="entry name" value="2-oxoglutarate dehydrogenase, E1 component"/>
    <property type="match status" value="1"/>
</dbReference>
<dbReference type="InterPro" id="IPR032106">
    <property type="entry name" value="2-oxogl_dehyd_N"/>
</dbReference>
<evidence type="ECO:0000256" key="11">
    <source>
        <dbReference type="ARBA" id="ARBA00023052"/>
    </source>
</evidence>
<dbReference type="CDD" id="cd02016">
    <property type="entry name" value="TPP_E1_OGDC_like"/>
    <property type="match status" value="1"/>
</dbReference>
<dbReference type="InterPro" id="IPR031717">
    <property type="entry name" value="ODO-1/KGD_C"/>
</dbReference>
<evidence type="ECO:0000256" key="6">
    <source>
        <dbReference type="ARBA" id="ARBA00022532"/>
    </source>
</evidence>
<dbReference type="SMART" id="SM00861">
    <property type="entry name" value="Transket_pyr"/>
    <property type="match status" value="1"/>
</dbReference>
<evidence type="ECO:0000256" key="14">
    <source>
        <dbReference type="ARBA" id="ARBA00040267"/>
    </source>
</evidence>
<dbReference type="InterPro" id="IPR001017">
    <property type="entry name" value="DH_E1"/>
</dbReference>
<name>A0A0D7BFA2_9AGAR</name>
<dbReference type="InterPro" id="IPR005475">
    <property type="entry name" value="Transketolase-like_Pyr-bd"/>
</dbReference>
<dbReference type="GO" id="GO:0045252">
    <property type="term" value="C:oxoglutarate dehydrogenase complex"/>
    <property type="evidence" value="ECO:0007669"/>
    <property type="project" value="TreeGrafter"/>
</dbReference>
<protein>
    <recommendedName>
        <fullName evidence="14">2-oxoglutarate dehydrogenase, mitochondrial</fullName>
        <ecNumber evidence="5">1.2.4.2</ecNumber>
    </recommendedName>
    <alternativeName>
        <fullName evidence="15">2-oxoglutarate dehydrogenase complex component E1</fullName>
    </alternativeName>
</protein>
<dbReference type="GO" id="GO:0005759">
    <property type="term" value="C:mitochondrial matrix"/>
    <property type="evidence" value="ECO:0007669"/>
    <property type="project" value="UniProtKB-SubCell"/>
</dbReference>
<evidence type="ECO:0000256" key="9">
    <source>
        <dbReference type="ARBA" id="ARBA00022946"/>
    </source>
</evidence>